<feature type="compositionally biased region" description="Polar residues" evidence="2">
    <location>
        <begin position="1"/>
        <end position="10"/>
    </location>
</feature>
<comment type="similarity">
    <text evidence="1">Belongs to the ARG7 family.</text>
</comment>
<protein>
    <recommendedName>
        <fullName evidence="5">SAUR-like auxin-responsive protein family</fullName>
    </recommendedName>
</protein>
<comment type="caution">
    <text evidence="3">The sequence shown here is derived from an EMBL/GenBank/DDBJ whole genome shotgun (WGS) entry which is preliminary data.</text>
</comment>
<evidence type="ECO:0000313" key="4">
    <source>
        <dbReference type="Proteomes" id="UP001279734"/>
    </source>
</evidence>
<dbReference type="AlphaFoldDB" id="A0AAD3RWM4"/>
<feature type="compositionally biased region" description="Basic residues" evidence="2">
    <location>
        <begin position="11"/>
        <end position="21"/>
    </location>
</feature>
<feature type="region of interest" description="Disordered" evidence="2">
    <location>
        <begin position="1"/>
        <end position="24"/>
    </location>
</feature>
<evidence type="ECO:0000256" key="1">
    <source>
        <dbReference type="ARBA" id="ARBA00006974"/>
    </source>
</evidence>
<accession>A0AAD3RWM4</accession>
<keyword evidence="4" id="KW-1185">Reference proteome</keyword>
<feature type="region of interest" description="Disordered" evidence="2">
    <location>
        <begin position="59"/>
        <end position="90"/>
    </location>
</feature>
<dbReference type="EMBL" id="BSYO01000001">
    <property type="protein sequence ID" value="GMG98775.1"/>
    <property type="molecule type" value="Genomic_DNA"/>
</dbReference>
<evidence type="ECO:0000256" key="2">
    <source>
        <dbReference type="SAM" id="MobiDB-lite"/>
    </source>
</evidence>
<organism evidence="3 4">
    <name type="scientific">Nepenthes gracilis</name>
    <name type="common">Slender pitcher plant</name>
    <dbReference type="NCBI Taxonomy" id="150966"/>
    <lineage>
        <taxon>Eukaryota</taxon>
        <taxon>Viridiplantae</taxon>
        <taxon>Streptophyta</taxon>
        <taxon>Embryophyta</taxon>
        <taxon>Tracheophyta</taxon>
        <taxon>Spermatophyta</taxon>
        <taxon>Magnoliopsida</taxon>
        <taxon>eudicotyledons</taxon>
        <taxon>Gunneridae</taxon>
        <taxon>Pentapetalae</taxon>
        <taxon>Caryophyllales</taxon>
        <taxon>Nepenthaceae</taxon>
        <taxon>Nepenthes</taxon>
    </lineage>
</organism>
<dbReference type="PANTHER" id="PTHR31374:SF16">
    <property type="entry name" value="AUXIN-RESPONSIVE FAMILY PROTEIN"/>
    <property type="match status" value="1"/>
</dbReference>
<gene>
    <name evidence="3" type="ORF">Nepgr_000615</name>
</gene>
<evidence type="ECO:0008006" key="5">
    <source>
        <dbReference type="Google" id="ProtNLM"/>
    </source>
</evidence>
<dbReference type="GO" id="GO:0009733">
    <property type="term" value="P:response to auxin"/>
    <property type="evidence" value="ECO:0007669"/>
    <property type="project" value="InterPro"/>
</dbReference>
<dbReference type="Pfam" id="PF02519">
    <property type="entry name" value="Auxin_inducible"/>
    <property type="match status" value="1"/>
</dbReference>
<proteinExistence type="inferred from homology"/>
<reference evidence="3" key="1">
    <citation type="submission" date="2023-05" db="EMBL/GenBank/DDBJ databases">
        <title>Nepenthes gracilis genome sequencing.</title>
        <authorList>
            <person name="Fukushima K."/>
        </authorList>
    </citation>
    <scope>NUCLEOTIDE SEQUENCE</scope>
    <source>
        <strain evidence="3">SING2019-196</strain>
    </source>
</reference>
<dbReference type="Proteomes" id="UP001279734">
    <property type="component" value="Unassembled WGS sequence"/>
</dbReference>
<evidence type="ECO:0000313" key="3">
    <source>
        <dbReference type="EMBL" id="GMG98775.1"/>
    </source>
</evidence>
<dbReference type="InterPro" id="IPR003676">
    <property type="entry name" value="SAUR_fam"/>
</dbReference>
<dbReference type="PANTHER" id="PTHR31374">
    <property type="entry name" value="AUXIN-INDUCED PROTEIN-LIKE-RELATED"/>
    <property type="match status" value="1"/>
</dbReference>
<sequence length="142" mass="15653">MVSSIAQLRSTARKKKKKGHDKLKAAAENLQKGLLLLLSKKTPSPSHSADCSTVDEIDEADGDSSINVPSDVQEGHFPVTAEEEEEGAKRRRMRVVLPWRILTHRAFPRLLKEAAEDYGFDHGGALTITCPATELEKILANH</sequence>
<name>A0AAD3RWM4_NEPGR</name>